<gene>
    <name evidence="2" type="ORF">EPI10_020403</name>
</gene>
<dbReference type="EMBL" id="SMMG02000003">
    <property type="protein sequence ID" value="KAA3479930.1"/>
    <property type="molecule type" value="Genomic_DNA"/>
</dbReference>
<proteinExistence type="predicted"/>
<sequence>MPSAIAEEEIVNAKLSKIQTVLNLSGSKTLFHQEILIREELENILHHEEILWKQKLRCEWLNLGDRNTSYFHKLTVQRRNFNKITALRDSDGDWIFDPETLKTEVVKFFQNLYVENPGSLGTLPPSAFPSLNTEDADFLGKNVTNEEMRVALFDMASLKAPGSDVFQAAFFQNQWDNIGDAICEWVKKVFEGGIIEPEFNNTLISEIQKISLSSGLSAFARSWAKNKQASLLEEEVLHSMRFKKRLQWMVVKIDLEKAYDRVRWDFVEASLNATGIPSHLVKVLWNGEPTQKFRPVKGIQQGCYYDHTSLFSVWNGWVIDFTKASLQGSGIPFDYRAQVFLNNFCELSGHKVDDKKMNVFFPAGVNEPLRNAINSIISFQEVNDLGHYLGVPLFHRRVTNNILDFLVDRVRSQLSNWDAKGLFFPGRVTLAQLVLLSIPSYLMQSTLVSKGICDSIEELARQFI</sequence>
<organism evidence="2 3">
    <name type="scientific">Gossypium australe</name>
    <dbReference type="NCBI Taxonomy" id="47621"/>
    <lineage>
        <taxon>Eukaryota</taxon>
        <taxon>Viridiplantae</taxon>
        <taxon>Streptophyta</taxon>
        <taxon>Embryophyta</taxon>
        <taxon>Tracheophyta</taxon>
        <taxon>Spermatophyta</taxon>
        <taxon>Magnoliopsida</taxon>
        <taxon>eudicotyledons</taxon>
        <taxon>Gunneridae</taxon>
        <taxon>Pentapetalae</taxon>
        <taxon>rosids</taxon>
        <taxon>malvids</taxon>
        <taxon>Malvales</taxon>
        <taxon>Malvaceae</taxon>
        <taxon>Malvoideae</taxon>
        <taxon>Gossypium</taxon>
    </lineage>
</organism>
<dbReference type="PANTHER" id="PTHR33116:SF86">
    <property type="entry name" value="REVERSE TRANSCRIPTASE DOMAIN-CONTAINING PROTEIN"/>
    <property type="match status" value="1"/>
</dbReference>
<name>A0A5B6WE52_9ROSI</name>
<dbReference type="PANTHER" id="PTHR33116">
    <property type="entry name" value="REVERSE TRANSCRIPTASE ZINC-BINDING DOMAIN-CONTAINING PROTEIN-RELATED-RELATED"/>
    <property type="match status" value="1"/>
</dbReference>
<evidence type="ECO:0000259" key="1">
    <source>
        <dbReference type="Pfam" id="PF00078"/>
    </source>
</evidence>
<feature type="domain" description="Reverse transcriptase" evidence="1">
    <location>
        <begin position="228"/>
        <end position="303"/>
    </location>
</feature>
<comment type="caution">
    <text evidence="2">The sequence shown here is derived from an EMBL/GenBank/DDBJ whole genome shotgun (WGS) entry which is preliminary data.</text>
</comment>
<dbReference type="AlphaFoldDB" id="A0A5B6WE52"/>
<dbReference type="Proteomes" id="UP000325315">
    <property type="component" value="Unassembled WGS sequence"/>
</dbReference>
<dbReference type="OrthoDB" id="1215883at2759"/>
<dbReference type="InterPro" id="IPR000477">
    <property type="entry name" value="RT_dom"/>
</dbReference>
<keyword evidence="3" id="KW-1185">Reference proteome</keyword>
<evidence type="ECO:0000313" key="2">
    <source>
        <dbReference type="EMBL" id="KAA3479930.1"/>
    </source>
</evidence>
<protein>
    <submittedName>
        <fullName evidence="2">Retrovirus-related Pol polyprotein LINE-1</fullName>
    </submittedName>
</protein>
<evidence type="ECO:0000313" key="3">
    <source>
        <dbReference type="Proteomes" id="UP000325315"/>
    </source>
</evidence>
<reference evidence="3" key="1">
    <citation type="journal article" date="2019" name="Plant Biotechnol. J.">
        <title>Genome sequencing of the Australian wild diploid species Gossypium australe highlights disease resistance and delayed gland morphogenesis.</title>
        <authorList>
            <person name="Cai Y."/>
            <person name="Cai X."/>
            <person name="Wang Q."/>
            <person name="Wang P."/>
            <person name="Zhang Y."/>
            <person name="Cai C."/>
            <person name="Xu Y."/>
            <person name="Wang K."/>
            <person name="Zhou Z."/>
            <person name="Wang C."/>
            <person name="Geng S."/>
            <person name="Li B."/>
            <person name="Dong Q."/>
            <person name="Hou Y."/>
            <person name="Wang H."/>
            <person name="Ai P."/>
            <person name="Liu Z."/>
            <person name="Yi F."/>
            <person name="Sun M."/>
            <person name="An G."/>
            <person name="Cheng J."/>
            <person name="Zhang Y."/>
            <person name="Shi Q."/>
            <person name="Xie Y."/>
            <person name="Shi X."/>
            <person name="Chang Y."/>
            <person name="Huang F."/>
            <person name="Chen Y."/>
            <person name="Hong S."/>
            <person name="Mi L."/>
            <person name="Sun Q."/>
            <person name="Zhang L."/>
            <person name="Zhou B."/>
            <person name="Peng R."/>
            <person name="Zhang X."/>
            <person name="Liu F."/>
        </authorList>
    </citation>
    <scope>NUCLEOTIDE SEQUENCE [LARGE SCALE GENOMIC DNA]</scope>
    <source>
        <strain evidence="3">cv. PA1801</strain>
    </source>
</reference>
<accession>A0A5B6WE52</accession>
<dbReference type="Pfam" id="PF00078">
    <property type="entry name" value="RVT_1"/>
    <property type="match status" value="1"/>
</dbReference>